<dbReference type="GO" id="GO:0046983">
    <property type="term" value="F:protein dimerization activity"/>
    <property type="evidence" value="ECO:0007669"/>
    <property type="project" value="InterPro"/>
</dbReference>
<accession>A0A6N2BX74</accession>
<comment type="caution">
    <text evidence="1">The sequence shown here is derived from an EMBL/GenBank/DDBJ whole genome shotgun (WGS) entry which is preliminary data.</text>
</comment>
<protein>
    <submittedName>
        <fullName evidence="1">Uncharacterized protein</fullName>
    </submittedName>
</protein>
<dbReference type="AlphaFoldDB" id="A0A6N2BX74"/>
<feature type="non-terminal residue" evidence="1">
    <location>
        <position position="1"/>
    </location>
</feature>
<dbReference type="SUPFAM" id="SSF55455">
    <property type="entry name" value="SRF-like"/>
    <property type="match status" value="1"/>
</dbReference>
<proteinExistence type="predicted"/>
<name>A0A6N2BX74_SOLCI</name>
<sequence length="106" mass="12190">VFQKEKKTLFEDAKKFATQTGANVGVMLFSLGGKSCSYGFTSIEDIIENFLKVKVEENQRHYAEDESNGFEQDKHMEEQKLALKLPVEKIKKKIQNSILIEHLKLI</sequence>
<reference evidence="1" key="1">
    <citation type="submission" date="2019-05" db="EMBL/GenBank/DDBJ databases">
        <title>The de novo reference genome and transcriptome assemblies of the wild tomato species Solanum chilense.</title>
        <authorList>
            <person name="Stam R."/>
            <person name="Nosenko T."/>
            <person name="Hoerger A.C."/>
            <person name="Stephan W."/>
            <person name="Seidel M.A."/>
            <person name="Kuhn J.M.M."/>
            <person name="Haberer G."/>
            <person name="Tellier A."/>
        </authorList>
    </citation>
    <scope>NUCLEOTIDE SEQUENCE</scope>
    <source>
        <tissue evidence="1">Mature leaves</tissue>
    </source>
</reference>
<dbReference type="GO" id="GO:0003677">
    <property type="term" value="F:DNA binding"/>
    <property type="evidence" value="ECO:0007669"/>
    <property type="project" value="InterPro"/>
</dbReference>
<dbReference type="InterPro" id="IPR036879">
    <property type="entry name" value="TF_MADSbox_sf"/>
</dbReference>
<dbReference type="EMBL" id="RXGB01001814">
    <property type="protein sequence ID" value="TMW97439.1"/>
    <property type="molecule type" value="Genomic_DNA"/>
</dbReference>
<organism evidence="1">
    <name type="scientific">Solanum chilense</name>
    <name type="common">Tomato</name>
    <name type="synonym">Lycopersicon chilense</name>
    <dbReference type="NCBI Taxonomy" id="4083"/>
    <lineage>
        <taxon>Eukaryota</taxon>
        <taxon>Viridiplantae</taxon>
        <taxon>Streptophyta</taxon>
        <taxon>Embryophyta</taxon>
        <taxon>Tracheophyta</taxon>
        <taxon>Spermatophyta</taxon>
        <taxon>Magnoliopsida</taxon>
        <taxon>eudicotyledons</taxon>
        <taxon>Gunneridae</taxon>
        <taxon>Pentapetalae</taxon>
        <taxon>asterids</taxon>
        <taxon>lamiids</taxon>
        <taxon>Solanales</taxon>
        <taxon>Solanaceae</taxon>
        <taxon>Solanoideae</taxon>
        <taxon>Solaneae</taxon>
        <taxon>Solanum</taxon>
        <taxon>Solanum subgen. Lycopersicon</taxon>
    </lineage>
</organism>
<dbReference type="Gene3D" id="3.40.1810.10">
    <property type="entry name" value="Transcription factor, MADS-box"/>
    <property type="match status" value="1"/>
</dbReference>
<evidence type="ECO:0000313" key="1">
    <source>
        <dbReference type="EMBL" id="TMW97439.1"/>
    </source>
</evidence>
<gene>
    <name evidence="1" type="ORF">EJD97_005531</name>
</gene>